<keyword evidence="3" id="KW-1185">Reference proteome</keyword>
<organism evidence="2 3">
    <name type="scientific">Cichlidogyrus casuarinus</name>
    <dbReference type="NCBI Taxonomy" id="1844966"/>
    <lineage>
        <taxon>Eukaryota</taxon>
        <taxon>Metazoa</taxon>
        <taxon>Spiralia</taxon>
        <taxon>Lophotrochozoa</taxon>
        <taxon>Platyhelminthes</taxon>
        <taxon>Monogenea</taxon>
        <taxon>Monopisthocotylea</taxon>
        <taxon>Dactylogyridea</taxon>
        <taxon>Ancyrocephalidae</taxon>
        <taxon>Cichlidogyrus</taxon>
    </lineage>
</organism>
<evidence type="ECO:0000256" key="1">
    <source>
        <dbReference type="SAM" id="MobiDB-lite"/>
    </source>
</evidence>
<sequence length="127" mass="14859">MELRMKTKFNSGIPILVTDDDGNERRMSGEYEHEKLERMRRRSRPQEVPQPKKHYVTLMSAKELAQIERERMRNSKCFANRARIPTTEVANHQRVMDLDMVINRCVSQNSDFGNSIGSVSEPMDIFD</sequence>
<protein>
    <submittedName>
        <fullName evidence="2">Uncharacterized protein</fullName>
    </submittedName>
</protein>
<evidence type="ECO:0000313" key="3">
    <source>
        <dbReference type="Proteomes" id="UP001626550"/>
    </source>
</evidence>
<dbReference type="AlphaFoldDB" id="A0ABD2Q256"/>
<reference evidence="2 3" key="1">
    <citation type="submission" date="2024-11" db="EMBL/GenBank/DDBJ databases">
        <title>Adaptive evolution of stress response genes in parasites aligns with host niche diversity.</title>
        <authorList>
            <person name="Hahn C."/>
            <person name="Resl P."/>
        </authorList>
    </citation>
    <scope>NUCLEOTIDE SEQUENCE [LARGE SCALE GENOMIC DNA]</scope>
    <source>
        <strain evidence="2">EGGRZ-B1_66</strain>
        <tissue evidence="2">Body</tissue>
    </source>
</reference>
<dbReference type="Proteomes" id="UP001626550">
    <property type="component" value="Unassembled WGS sequence"/>
</dbReference>
<accession>A0ABD2Q256</accession>
<evidence type="ECO:0000313" key="2">
    <source>
        <dbReference type="EMBL" id="KAL3313697.1"/>
    </source>
</evidence>
<comment type="caution">
    <text evidence="2">The sequence shown here is derived from an EMBL/GenBank/DDBJ whole genome shotgun (WGS) entry which is preliminary data.</text>
</comment>
<dbReference type="EMBL" id="JBJKFK010001222">
    <property type="protein sequence ID" value="KAL3313697.1"/>
    <property type="molecule type" value="Genomic_DNA"/>
</dbReference>
<feature type="region of interest" description="Disordered" evidence="1">
    <location>
        <begin position="33"/>
        <end position="52"/>
    </location>
</feature>
<gene>
    <name evidence="2" type="ORF">Ciccas_007703</name>
</gene>
<proteinExistence type="predicted"/>
<name>A0ABD2Q256_9PLAT</name>